<feature type="transmembrane region" description="Helical" evidence="1">
    <location>
        <begin position="31"/>
        <end position="49"/>
    </location>
</feature>
<keyword evidence="1" id="KW-1133">Transmembrane helix</keyword>
<dbReference type="AlphaFoldDB" id="A0A5B7DLV5"/>
<dbReference type="EMBL" id="VSRR010001049">
    <property type="protein sequence ID" value="MPC22069.1"/>
    <property type="molecule type" value="Genomic_DNA"/>
</dbReference>
<keyword evidence="1" id="KW-0812">Transmembrane</keyword>
<reference evidence="2 3" key="1">
    <citation type="submission" date="2019-05" db="EMBL/GenBank/DDBJ databases">
        <title>Another draft genome of Portunus trituberculatus and its Hox gene families provides insights of decapod evolution.</title>
        <authorList>
            <person name="Jeong J.-H."/>
            <person name="Song I."/>
            <person name="Kim S."/>
            <person name="Choi T."/>
            <person name="Kim D."/>
            <person name="Ryu S."/>
            <person name="Kim W."/>
        </authorList>
    </citation>
    <scope>NUCLEOTIDE SEQUENCE [LARGE SCALE GENOMIC DNA]</scope>
    <source>
        <tissue evidence="2">Muscle</tissue>
    </source>
</reference>
<protein>
    <submittedName>
        <fullName evidence="2">Uncharacterized protein</fullName>
    </submittedName>
</protein>
<evidence type="ECO:0000256" key="1">
    <source>
        <dbReference type="SAM" id="Phobius"/>
    </source>
</evidence>
<dbReference type="Proteomes" id="UP000324222">
    <property type="component" value="Unassembled WGS sequence"/>
</dbReference>
<gene>
    <name evidence="2" type="ORF">E2C01_015075</name>
</gene>
<evidence type="ECO:0000313" key="2">
    <source>
        <dbReference type="EMBL" id="MPC22069.1"/>
    </source>
</evidence>
<name>A0A5B7DLV5_PORTR</name>
<proteinExistence type="predicted"/>
<keyword evidence="1" id="KW-0472">Membrane</keyword>
<keyword evidence="3" id="KW-1185">Reference proteome</keyword>
<evidence type="ECO:0000313" key="3">
    <source>
        <dbReference type="Proteomes" id="UP000324222"/>
    </source>
</evidence>
<sequence length="79" mass="8628">MNVFRALGNFMVSFSFSVCRPHSFIPSSSCSASLVPLLVLFLLFGWSLSGTRKETTVKLIVKSDDGVNGDGRRVSDEVN</sequence>
<accession>A0A5B7DLV5</accession>
<comment type="caution">
    <text evidence="2">The sequence shown here is derived from an EMBL/GenBank/DDBJ whole genome shotgun (WGS) entry which is preliminary data.</text>
</comment>
<organism evidence="2 3">
    <name type="scientific">Portunus trituberculatus</name>
    <name type="common">Swimming crab</name>
    <name type="synonym">Neptunus trituberculatus</name>
    <dbReference type="NCBI Taxonomy" id="210409"/>
    <lineage>
        <taxon>Eukaryota</taxon>
        <taxon>Metazoa</taxon>
        <taxon>Ecdysozoa</taxon>
        <taxon>Arthropoda</taxon>
        <taxon>Crustacea</taxon>
        <taxon>Multicrustacea</taxon>
        <taxon>Malacostraca</taxon>
        <taxon>Eumalacostraca</taxon>
        <taxon>Eucarida</taxon>
        <taxon>Decapoda</taxon>
        <taxon>Pleocyemata</taxon>
        <taxon>Brachyura</taxon>
        <taxon>Eubrachyura</taxon>
        <taxon>Portunoidea</taxon>
        <taxon>Portunidae</taxon>
        <taxon>Portuninae</taxon>
        <taxon>Portunus</taxon>
    </lineage>
</organism>